<dbReference type="CDD" id="cd00515">
    <property type="entry name" value="HAM1"/>
    <property type="match status" value="1"/>
</dbReference>
<evidence type="ECO:0000256" key="1">
    <source>
        <dbReference type="ARBA" id="ARBA00008023"/>
    </source>
</evidence>
<keyword evidence="2 7" id="KW-0479">Metal-binding</keyword>
<dbReference type="Proteomes" id="UP001560685">
    <property type="component" value="Unassembled WGS sequence"/>
</dbReference>
<comment type="function">
    <text evidence="7">Pyrophosphatase that catalyzes the hydrolysis of nucleoside triphosphates to their monophosphate derivatives, with a high preference for the non-canonical purine nucleotides XTP (xanthosine triphosphate), dITP (deoxyinosine triphosphate) and ITP. Seems to function as a house-cleaning enzyme that removes non-canonical purine nucleotides from the nucleotide pool, thus preventing their incorporation into DNA/RNA and avoiding chromosomal lesions.</text>
</comment>
<feature type="binding site" evidence="7">
    <location>
        <position position="79"/>
    </location>
    <ligand>
        <name>substrate</name>
    </ligand>
</feature>
<sequence length="202" mass="22081">MRENHRKLAPGQLIIASHNDGKVREINALVKPFAITAVSAKKIGLIDPEETGKTFAENAALKARTAAMAANLPALADDSGLCVHALNGDPGIYSARWAGEPRDFDRAMKKVENALIEAETEDYTAHFVCALALAWPDGHEEVFEGRVNGNLVFPGRGDKGFGYDPIFVPNGHDITFAEMDPDRKHDMSHRADAFRKLIKASF</sequence>
<evidence type="ECO:0000256" key="7">
    <source>
        <dbReference type="HAMAP-Rule" id="MF_01405"/>
    </source>
</evidence>
<evidence type="ECO:0000256" key="5">
    <source>
        <dbReference type="ARBA" id="ARBA00022842"/>
    </source>
</evidence>
<dbReference type="InterPro" id="IPR029001">
    <property type="entry name" value="ITPase-like_fam"/>
</dbReference>
<comment type="subunit">
    <text evidence="7">Homodimer.</text>
</comment>
<comment type="catalytic activity">
    <reaction evidence="7">
        <text>ITP + H2O = IMP + diphosphate + H(+)</text>
        <dbReference type="Rhea" id="RHEA:29399"/>
        <dbReference type="ChEBI" id="CHEBI:15377"/>
        <dbReference type="ChEBI" id="CHEBI:15378"/>
        <dbReference type="ChEBI" id="CHEBI:33019"/>
        <dbReference type="ChEBI" id="CHEBI:58053"/>
        <dbReference type="ChEBI" id="CHEBI:61402"/>
        <dbReference type="EC" id="3.6.1.66"/>
    </reaction>
</comment>
<feature type="binding site" evidence="7">
    <location>
        <position position="78"/>
    </location>
    <ligand>
        <name>Mg(2+)</name>
        <dbReference type="ChEBI" id="CHEBI:18420"/>
    </ligand>
</feature>
<comment type="catalytic activity">
    <reaction evidence="7">
        <text>dITP + H2O = dIMP + diphosphate + H(+)</text>
        <dbReference type="Rhea" id="RHEA:28342"/>
        <dbReference type="ChEBI" id="CHEBI:15377"/>
        <dbReference type="ChEBI" id="CHEBI:15378"/>
        <dbReference type="ChEBI" id="CHEBI:33019"/>
        <dbReference type="ChEBI" id="CHEBI:61194"/>
        <dbReference type="ChEBI" id="CHEBI:61382"/>
        <dbReference type="EC" id="3.6.1.66"/>
    </reaction>
</comment>
<name>A0ABV3Z253_9PROT</name>
<evidence type="ECO:0000256" key="6">
    <source>
        <dbReference type="ARBA" id="ARBA00023080"/>
    </source>
</evidence>
<keyword evidence="4 7" id="KW-0378">Hydrolase</keyword>
<reference evidence="9 10" key="1">
    <citation type="submission" date="2024-05" db="EMBL/GenBank/DDBJ databases">
        <title>Three bacterial strains, DH-69, EH-24, and ECK-19 isolated from coastal sediments.</title>
        <authorList>
            <person name="Ye Y.-Q."/>
            <person name="Du Z.-J."/>
        </authorList>
    </citation>
    <scope>NUCLEOTIDE SEQUENCE [LARGE SCALE GENOMIC DNA]</scope>
    <source>
        <strain evidence="9 10">ECK-19</strain>
    </source>
</reference>
<proteinExistence type="inferred from homology"/>
<accession>A0ABV3Z253</accession>
<dbReference type="Gene3D" id="3.90.950.10">
    <property type="match status" value="1"/>
</dbReference>
<keyword evidence="3 7" id="KW-0547">Nucleotide-binding</keyword>
<dbReference type="EMBL" id="JBEHZE010000001">
    <property type="protein sequence ID" value="MEX6632628.1"/>
    <property type="molecule type" value="Genomic_DNA"/>
</dbReference>
<keyword evidence="10" id="KW-1185">Reference proteome</keyword>
<evidence type="ECO:0000256" key="8">
    <source>
        <dbReference type="RuleBase" id="RU003781"/>
    </source>
</evidence>
<dbReference type="InterPro" id="IPR020922">
    <property type="entry name" value="dITP/XTP_pyrophosphatase"/>
</dbReference>
<comment type="caution">
    <text evidence="9">The sequence shown here is derived from an EMBL/GenBank/DDBJ whole genome shotgun (WGS) entry which is preliminary data.</text>
</comment>
<dbReference type="NCBIfam" id="TIGR00042">
    <property type="entry name" value="RdgB/HAM1 family non-canonical purine NTP pyrophosphatase"/>
    <property type="match status" value="1"/>
</dbReference>
<keyword evidence="5 7" id="KW-0460">Magnesium</keyword>
<evidence type="ECO:0000256" key="3">
    <source>
        <dbReference type="ARBA" id="ARBA00022741"/>
    </source>
</evidence>
<dbReference type="Pfam" id="PF01725">
    <property type="entry name" value="Ham1p_like"/>
    <property type="match status" value="1"/>
</dbReference>
<evidence type="ECO:0000256" key="4">
    <source>
        <dbReference type="ARBA" id="ARBA00022801"/>
    </source>
</evidence>
<evidence type="ECO:0000313" key="10">
    <source>
        <dbReference type="Proteomes" id="UP001560685"/>
    </source>
</evidence>
<protein>
    <recommendedName>
        <fullName evidence="7">dITP/XTP pyrophosphatase</fullName>
        <ecNumber evidence="7">3.6.1.66</ecNumber>
    </recommendedName>
    <alternativeName>
        <fullName evidence="7">Non-canonical purine NTP pyrophosphatase</fullName>
    </alternativeName>
    <alternativeName>
        <fullName evidence="7">Non-standard purine NTP pyrophosphatase</fullName>
    </alternativeName>
    <alternativeName>
        <fullName evidence="7">Nucleoside-triphosphate diphosphatase</fullName>
    </alternativeName>
    <alternativeName>
        <fullName evidence="7">Nucleoside-triphosphate pyrophosphatase</fullName>
        <shortName evidence="7">NTPase</shortName>
    </alternativeName>
</protein>
<keyword evidence="6 7" id="KW-0546">Nucleotide metabolism</keyword>
<comment type="catalytic activity">
    <reaction evidence="7">
        <text>XTP + H2O = XMP + diphosphate + H(+)</text>
        <dbReference type="Rhea" id="RHEA:28610"/>
        <dbReference type="ChEBI" id="CHEBI:15377"/>
        <dbReference type="ChEBI" id="CHEBI:15378"/>
        <dbReference type="ChEBI" id="CHEBI:33019"/>
        <dbReference type="ChEBI" id="CHEBI:57464"/>
        <dbReference type="ChEBI" id="CHEBI:61314"/>
        <dbReference type="EC" id="3.6.1.66"/>
    </reaction>
</comment>
<feature type="binding site" evidence="7">
    <location>
        <begin position="17"/>
        <end position="22"/>
    </location>
    <ligand>
        <name>substrate</name>
    </ligand>
</feature>
<dbReference type="RefSeq" id="WP_369312552.1">
    <property type="nucleotide sequence ID" value="NZ_JBEHZE010000001.1"/>
</dbReference>
<gene>
    <name evidence="9" type="primary">rdgB</name>
    <name evidence="9" type="ORF">ABFZ84_03620</name>
</gene>
<evidence type="ECO:0000256" key="2">
    <source>
        <dbReference type="ARBA" id="ARBA00022723"/>
    </source>
</evidence>
<feature type="binding site" evidence="7">
    <location>
        <begin position="189"/>
        <end position="190"/>
    </location>
    <ligand>
        <name>substrate</name>
    </ligand>
</feature>
<dbReference type="InterPro" id="IPR002637">
    <property type="entry name" value="RdgB/HAM1"/>
</dbReference>
<dbReference type="PANTHER" id="PTHR11067:SF9">
    <property type="entry name" value="INOSINE TRIPHOSPHATE PYROPHOSPHATASE"/>
    <property type="match status" value="1"/>
</dbReference>
<feature type="binding site" evidence="7">
    <location>
        <position position="184"/>
    </location>
    <ligand>
        <name>substrate</name>
    </ligand>
</feature>
<dbReference type="PANTHER" id="PTHR11067">
    <property type="entry name" value="INOSINE TRIPHOSPHATE PYROPHOSPHATASE/HAM1 PROTEIN"/>
    <property type="match status" value="1"/>
</dbReference>
<evidence type="ECO:0000313" key="9">
    <source>
        <dbReference type="EMBL" id="MEX6632628.1"/>
    </source>
</evidence>
<dbReference type="GO" id="GO:0036220">
    <property type="term" value="F:ITP diphosphatase activity"/>
    <property type="evidence" value="ECO:0007669"/>
    <property type="project" value="UniProtKB-EC"/>
</dbReference>
<feature type="binding site" evidence="7">
    <location>
        <begin position="161"/>
        <end position="164"/>
    </location>
    <ligand>
        <name>substrate</name>
    </ligand>
</feature>
<dbReference type="EC" id="3.6.1.66" evidence="7"/>
<dbReference type="SUPFAM" id="SSF52972">
    <property type="entry name" value="ITPase-like"/>
    <property type="match status" value="1"/>
</dbReference>
<feature type="binding site" evidence="7">
    <location>
        <position position="49"/>
    </location>
    <ligand>
        <name>Mg(2+)</name>
        <dbReference type="ChEBI" id="CHEBI:18420"/>
    </ligand>
</feature>
<comment type="cofactor">
    <cofactor evidence="7">
        <name>Mg(2+)</name>
        <dbReference type="ChEBI" id="CHEBI:18420"/>
    </cofactor>
    <text evidence="7">Binds 1 Mg(2+) ion per subunit.</text>
</comment>
<organism evidence="9 10">
    <name type="scientific">Hyphococcus lacteus</name>
    <dbReference type="NCBI Taxonomy" id="3143536"/>
    <lineage>
        <taxon>Bacteria</taxon>
        <taxon>Pseudomonadati</taxon>
        <taxon>Pseudomonadota</taxon>
        <taxon>Alphaproteobacteria</taxon>
        <taxon>Parvularculales</taxon>
        <taxon>Parvularculaceae</taxon>
        <taxon>Hyphococcus</taxon>
    </lineage>
</organism>
<dbReference type="HAMAP" id="MF_01405">
    <property type="entry name" value="Non_canon_purine_NTPase"/>
    <property type="match status" value="1"/>
</dbReference>
<comment type="similarity">
    <text evidence="1 7 8">Belongs to the HAM1 NTPase family.</text>
</comment>
<feature type="active site" description="Proton acceptor" evidence="7">
    <location>
        <position position="78"/>
    </location>
</feature>